<keyword evidence="5" id="KW-0813">Transport</keyword>
<dbReference type="GO" id="GO:0071949">
    <property type="term" value="F:FAD binding"/>
    <property type="evidence" value="ECO:0007669"/>
    <property type="project" value="InterPro"/>
</dbReference>
<dbReference type="EMBL" id="KZ819326">
    <property type="protein sequence ID" value="PWN21240.1"/>
    <property type="molecule type" value="Genomic_DNA"/>
</dbReference>
<comment type="subcellular location">
    <subcellularLocation>
        <location evidence="2">Endoplasmic reticulum membrane</location>
        <topology evidence="2">Peripheral membrane protein</topology>
        <orientation evidence="2">Lumenal side</orientation>
    </subcellularLocation>
</comment>
<keyword evidence="12" id="KW-0472">Membrane</keyword>
<evidence type="ECO:0000256" key="5">
    <source>
        <dbReference type="ARBA" id="ARBA00022448"/>
    </source>
</evidence>
<evidence type="ECO:0000256" key="2">
    <source>
        <dbReference type="ARBA" id="ARBA00004367"/>
    </source>
</evidence>
<gene>
    <name evidence="17" type="ORF">BCV69DRAFT_282736</name>
</gene>
<proteinExistence type="inferred from homology"/>
<dbReference type="GO" id="GO:0015035">
    <property type="term" value="F:protein-disulfide reductase activity"/>
    <property type="evidence" value="ECO:0007669"/>
    <property type="project" value="InterPro"/>
</dbReference>
<evidence type="ECO:0000313" key="17">
    <source>
        <dbReference type="EMBL" id="PWN21240.1"/>
    </source>
</evidence>
<evidence type="ECO:0000256" key="14">
    <source>
        <dbReference type="ARBA" id="ARBA00023180"/>
    </source>
</evidence>
<keyword evidence="9" id="KW-0274">FAD</keyword>
<evidence type="ECO:0000256" key="16">
    <source>
        <dbReference type="SAM" id="MobiDB-lite"/>
    </source>
</evidence>
<evidence type="ECO:0000256" key="4">
    <source>
        <dbReference type="ARBA" id="ARBA00011802"/>
    </source>
</evidence>
<evidence type="ECO:0000256" key="13">
    <source>
        <dbReference type="ARBA" id="ARBA00023157"/>
    </source>
</evidence>
<keyword evidence="6" id="KW-0285">Flavoprotein</keyword>
<keyword evidence="8" id="KW-0256">Endoplasmic reticulum</keyword>
<dbReference type="RefSeq" id="XP_025348400.1">
    <property type="nucleotide sequence ID" value="XM_025492454.1"/>
</dbReference>
<feature type="region of interest" description="Disordered" evidence="16">
    <location>
        <begin position="537"/>
        <end position="616"/>
    </location>
</feature>
<dbReference type="OrthoDB" id="269384at2759"/>
<evidence type="ECO:0000256" key="3">
    <source>
        <dbReference type="ARBA" id="ARBA00008277"/>
    </source>
</evidence>
<evidence type="ECO:0000313" key="18">
    <source>
        <dbReference type="Proteomes" id="UP000245942"/>
    </source>
</evidence>
<dbReference type="GO" id="GO:0016972">
    <property type="term" value="F:thiol oxidase activity"/>
    <property type="evidence" value="ECO:0007669"/>
    <property type="project" value="InterPro"/>
</dbReference>
<evidence type="ECO:0000256" key="10">
    <source>
        <dbReference type="ARBA" id="ARBA00022982"/>
    </source>
</evidence>
<keyword evidence="14" id="KW-0325">Glycoprotein</keyword>
<dbReference type="GeneID" id="37014188"/>
<dbReference type="GO" id="GO:0005789">
    <property type="term" value="C:endoplasmic reticulum membrane"/>
    <property type="evidence" value="ECO:0007669"/>
    <property type="project" value="UniProtKB-SubCell"/>
</dbReference>
<evidence type="ECO:0000256" key="12">
    <source>
        <dbReference type="ARBA" id="ARBA00023136"/>
    </source>
</evidence>
<organism evidence="17 18">
    <name type="scientific">Pseudomicrostroma glucosiphilum</name>
    <dbReference type="NCBI Taxonomy" id="1684307"/>
    <lineage>
        <taxon>Eukaryota</taxon>
        <taxon>Fungi</taxon>
        <taxon>Dikarya</taxon>
        <taxon>Basidiomycota</taxon>
        <taxon>Ustilaginomycotina</taxon>
        <taxon>Exobasidiomycetes</taxon>
        <taxon>Microstromatales</taxon>
        <taxon>Microstromatales incertae sedis</taxon>
        <taxon>Pseudomicrostroma</taxon>
    </lineage>
</organism>
<dbReference type="InterPro" id="IPR037192">
    <property type="entry name" value="ERO1-like_sf"/>
</dbReference>
<evidence type="ECO:0000256" key="15">
    <source>
        <dbReference type="ARBA" id="ARBA00023284"/>
    </source>
</evidence>
<dbReference type="AlphaFoldDB" id="A0A316U7M4"/>
<keyword evidence="15" id="KW-0676">Redox-active center</keyword>
<dbReference type="SUPFAM" id="SSF110019">
    <property type="entry name" value="ERO1-like"/>
    <property type="match status" value="1"/>
</dbReference>
<reference evidence="17 18" key="1">
    <citation type="journal article" date="2018" name="Mol. Biol. Evol.">
        <title>Broad Genomic Sampling Reveals a Smut Pathogenic Ancestry of the Fungal Clade Ustilaginomycotina.</title>
        <authorList>
            <person name="Kijpornyongpan T."/>
            <person name="Mondo S.J."/>
            <person name="Barry K."/>
            <person name="Sandor L."/>
            <person name="Lee J."/>
            <person name="Lipzen A."/>
            <person name="Pangilinan J."/>
            <person name="LaButti K."/>
            <person name="Hainaut M."/>
            <person name="Henrissat B."/>
            <person name="Grigoriev I.V."/>
            <person name="Spatafora J.W."/>
            <person name="Aime M.C."/>
        </authorList>
    </citation>
    <scope>NUCLEOTIDE SEQUENCE [LARGE SCALE GENOMIC DNA]</scope>
    <source>
        <strain evidence="17 18">MCA 4718</strain>
    </source>
</reference>
<feature type="compositionally biased region" description="Basic and acidic residues" evidence="16">
    <location>
        <begin position="542"/>
        <end position="554"/>
    </location>
</feature>
<dbReference type="PANTHER" id="PTHR12613:SF0">
    <property type="entry name" value="ERO1-LIKE PROTEIN"/>
    <property type="match status" value="1"/>
</dbReference>
<feature type="region of interest" description="Disordered" evidence="16">
    <location>
        <begin position="657"/>
        <end position="684"/>
    </location>
</feature>
<name>A0A316U7M4_9BASI</name>
<keyword evidence="18" id="KW-1185">Reference proteome</keyword>
<dbReference type="STRING" id="1684307.A0A316U7M4"/>
<dbReference type="InterPro" id="IPR007266">
    <property type="entry name" value="Ero1"/>
</dbReference>
<evidence type="ECO:0000256" key="8">
    <source>
        <dbReference type="ARBA" id="ARBA00022824"/>
    </source>
</evidence>
<keyword evidence="10" id="KW-0249">Electron transport</keyword>
<accession>A0A316U7M4</accession>
<evidence type="ECO:0000256" key="7">
    <source>
        <dbReference type="ARBA" id="ARBA00022729"/>
    </source>
</evidence>
<comment type="subunit">
    <text evidence="4">May function both as a monomer and a homodimer.</text>
</comment>
<sequence>MRSRTTWSRKIQAWAILTASAVTLALLIGTGSYSSLAVAATSPSARRPNVQFPMLSDPSRGTLLEDVLSAPLSSSGDDICRPTGQIHDACCDYETVEKRLNTPKFYQTLRELVETNYFRYYKVDLYRDCPFWSENGLCMNQACGVEKASEDEIPEEFRSSQLSSVAAADRSEVIFQDDQKKTSGRDTSADPYAPPDSCVCRETDFCHWEAEEFSPESTWVDLIKNPERFTGYAGPGANRVWKAIYEENCFGAVPKGSFLEPPRAKSSGGGTGFVDKSSLTGSSKGGAAFGFSPPGLSNLMPSLQAPSDPAANEQCLEKRVFYRVISGLHASISTHICSDYLDQKSGEWSPNLECFVSRIAQHPERLQNVYFNYVLLVRALARAGEYLTSFRLKKGHAIPVSEQRTLTLLESLVSQANQCPPTFDEASMFQASNPEAPMLKQQFRDSFRNISSIMDCVGCDKCRLWGKMQVNGLGTAMKILFSFDDEDLVDVEKNPAPLLERSELVALINTLHRFAESLNAVETFRQMYQRELKGESLATHGDGSKSEAHDDTQSQHKATNSPVGPLQTAAEVESEVPDTLPSDTQDDWKARVVPNGSQETPAKTIKEEARRSSRDTAGSLTLLAKEWVQHFVRSTSRTLDACRSSLVRCVDWLYSPEESVTRSGHGQGLEESRRGNLDGPKAEL</sequence>
<protein>
    <submittedName>
        <fullName evidence="17">Endoplasmic oxidoreductin</fullName>
    </submittedName>
</protein>
<dbReference type="GO" id="GO:0034975">
    <property type="term" value="P:protein folding in endoplasmic reticulum"/>
    <property type="evidence" value="ECO:0007669"/>
    <property type="project" value="InterPro"/>
</dbReference>
<dbReference type="PANTHER" id="PTHR12613">
    <property type="entry name" value="ERO1-RELATED"/>
    <property type="match status" value="1"/>
</dbReference>
<dbReference type="Pfam" id="PF04137">
    <property type="entry name" value="ERO1"/>
    <property type="match status" value="1"/>
</dbReference>
<evidence type="ECO:0000256" key="9">
    <source>
        <dbReference type="ARBA" id="ARBA00022827"/>
    </source>
</evidence>
<comment type="cofactor">
    <cofactor evidence="1">
        <name>FAD</name>
        <dbReference type="ChEBI" id="CHEBI:57692"/>
    </cofactor>
</comment>
<keyword evidence="7" id="KW-0732">Signal</keyword>
<evidence type="ECO:0000256" key="6">
    <source>
        <dbReference type="ARBA" id="ARBA00022630"/>
    </source>
</evidence>
<comment type="similarity">
    <text evidence="3">Belongs to the EROs family.</text>
</comment>
<evidence type="ECO:0000256" key="1">
    <source>
        <dbReference type="ARBA" id="ARBA00001974"/>
    </source>
</evidence>
<dbReference type="Proteomes" id="UP000245942">
    <property type="component" value="Unassembled WGS sequence"/>
</dbReference>
<keyword evidence="11" id="KW-0560">Oxidoreductase</keyword>
<evidence type="ECO:0000256" key="11">
    <source>
        <dbReference type="ARBA" id="ARBA00023002"/>
    </source>
</evidence>
<keyword evidence="13" id="KW-1015">Disulfide bond</keyword>
<feature type="compositionally biased region" description="Basic and acidic residues" evidence="16">
    <location>
        <begin position="668"/>
        <end position="684"/>
    </location>
</feature>
<feature type="compositionally biased region" description="Basic and acidic residues" evidence="16">
    <location>
        <begin position="604"/>
        <end position="614"/>
    </location>
</feature>